<feature type="transmembrane region" description="Helical" evidence="1">
    <location>
        <begin position="61"/>
        <end position="94"/>
    </location>
</feature>
<dbReference type="RefSeq" id="WP_184962731.1">
    <property type="nucleotide sequence ID" value="NZ_JACHIN010000004.1"/>
</dbReference>
<dbReference type="AlphaFoldDB" id="A0A7W8EG57"/>
<keyword evidence="1" id="KW-1133">Transmembrane helix</keyword>
<evidence type="ECO:0000313" key="3">
    <source>
        <dbReference type="Proteomes" id="UP000568380"/>
    </source>
</evidence>
<dbReference type="EMBL" id="JACHIN010000004">
    <property type="protein sequence ID" value="MBB5078234.1"/>
    <property type="molecule type" value="Genomic_DNA"/>
</dbReference>
<proteinExistence type="predicted"/>
<feature type="transmembrane region" description="Helical" evidence="1">
    <location>
        <begin position="270"/>
        <end position="292"/>
    </location>
</feature>
<evidence type="ECO:0000313" key="2">
    <source>
        <dbReference type="EMBL" id="MBB5078234.1"/>
    </source>
</evidence>
<comment type="caution">
    <text evidence="2">The sequence shown here is derived from an EMBL/GenBank/DDBJ whole genome shotgun (WGS) entry which is preliminary data.</text>
</comment>
<accession>A0A7W8EG57</accession>
<reference evidence="2 3" key="1">
    <citation type="submission" date="2020-08" db="EMBL/GenBank/DDBJ databases">
        <title>Genomic Encyclopedia of Type Strains, Phase IV (KMG-IV): sequencing the most valuable type-strain genomes for metagenomic binning, comparative biology and taxonomic classification.</title>
        <authorList>
            <person name="Goeker M."/>
        </authorList>
    </citation>
    <scope>NUCLEOTIDE SEQUENCE [LARGE SCALE GENOMIC DNA]</scope>
    <source>
        <strain evidence="2 3">DSM 45385</strain>
    </source>
</reference>
<sequence length="310" mass="32422">MTLRATETTPAERPAARRWLVVLLSVLAGFLLTVVWSAEFVDQTIGASVADTLLGHDASETPIAGILSGVVFAFVTGLAGTFTACNIAAMGAVAPLVGAGSSAGARMARTLKPLGWLAVGVLAVSGVYGFVVGLAGTAMPQFANSPPAGGLLARNIQSMVTFGLIGLILVFLGLAALGLVKDPLARLERRFPNARMLVMGAIIGAFLIGRPFGLFRQLFRDAAASHNPLYGALAFMLQSLGNIVVMAVLVLLLALALGGRAQRWLNARPGRPAVITGTAFIVAGSFTALYWVGRLLGRFEIIWWPTAPWV</sequence>
<feature type="transmembrane region" description="Helical" evidence="1">
    <location>
        <begin position="114"/>
        <end position="139"/>
    </location>
</feature>
<keyword evidence="1" id="KW-0472">Membrane</keyword>
<feature type="transmembrane region" description="Helical" evidence="1">
    <location>
        <begin position="192"/>
        <end position="209"/>
    </location>
</feature>
<protein>
    <submittedName>
        <fullName evidence="2">Putative membrane protein</fullName>
    </submittedName>
</protein>
<feature type="transmembrane region" description="Helical" evidence="1">
    <location>
        <begin position="229"/>
        <end position="258"/>
    </location>
</feature>
<evidence type="ECO:0000256" key="1">
    <source>
        <dbReference type="SAM" id="Phobius"/>
    </source>
</evidence>
<dbReference type="Proteomes" id="UP000568380">
    <property type="component" value="Unassembled WGS sequence"/>
</dbReference>
<feature type="transmembrane region" description="Helical" evidence="1">
    <location>
        <begin position="159"/>
        <end position="180"/>
    </location>
</feature>
<keyword evidence="1" id="KW-0812">Transmembrane</keyword>
<keyword evidence="3" id="KW-1185">Reference proteome</keyword>
<gene>
    <name evidence="2" type="ORF">HNR40_003709</name>
</gene>
<organism evidence="2 3">
    <name type="scientific">Nonomuraea endophytica</name>
    <dbReference type="NCBI Taxonomy" id="714136"/>
    <lineage>
        <taxon>Bacteria</taxon>
        <taxon>Bacillati</taxon>
        <taxon>Actinomycetota</taxon>
        <taxon>Actinomycetes</taxon>
        <taxon>Streptosporangiales</taxon>
        <taxon>Streptosporangiaceae</taxon>
        <taxon>Nonomuraea</taxon>
    </lineage>
</organism>
<name>A0A7W8EG57_9ACTN</name>